<dbReference type="Pfam" id="PF10824">
    <property type="entry name" value="T7SS_ESX_EspC"/>
    <property type="match status" value="1"/>
</dbReference>
<comment type="caution">
    <text evidence="1">The sequence shown here is derived from an EMBL/GenBank/DDBJ whole genome shotgun (WGS) entry which is preliminary data.</text>
</comment>
<dbReference type="EMBL" id="BRZI01000082">
    <property type="protein sequence ID" value="GLD33467.1"/>
    <property type="molecule type" value="Genomic_DNA"/>
</dbReference>
<sequence>MANDVSVDFAEWHEHAKWWEGEGPRVRELLDASPESLERARSMFGRIGSSTVGAALQEVLVARAEAGHALGRYCEDVAGHIRSSVTSYRDAEEHNQRALST</sequence>
<dbReference type="Proteomes" id="UP001064782">
    <property type="component" value="Unassembled WGS sequence"/>
</dbReference>
<name>A0A9P3V1Z0_9MYCO</name>
<dbReference type="RefSeq" id="WP_116672263.1">
    <property type="nucleotide sequence ID" value="NZ_BRZI01000082.1"/>
</dbReference>
<proteinExistence type="predicted"/>
<dbReference type="GO" id="GO:0009306">
    <property type="term" value="P:protein secretion"/>
    <property type="evidence" value="ECO:0007669"/>
    <property type="project" value="InterPro"/>
</dbReference>
<evidence type="ECO:0000313" key="2">
    <source>
        <dbReference type="Proteomes" id="UP001064782"/>
    </source>
</evidence>
<organism evidence="1 2">
    <name type="scientific">Mycobacterium kiyosense</name>
    <dbReference type="NCBI Taxonomy" id="2871094"/>
    <lineage>
        <taxon>Bacteria</taxon>
        <taxon>Bacillati</taxon>
        <taxon>Actinomycetota</taxon>
        <taxon>Actinomycetes</taxon>
        <taxon>Mycobacteriales</taxon>
        <taxon>Mycobacteriaceae</taxon>
        <taxon>Mycobacterium</taxon>
    </lineage>
</organism>
<accession>A0A9P3V1Z0</accession>
<keyword evidence="2" id="KW-1185">Reference proteome</keyword>
<dbReference type="InterPro" id="IPR022536">
    <property type="entry name" value="EspC"/>
</dbReference>
<dbReference type="AlphaFoldDB" id="A0A9P3V1Z0"/>
<gene>
    <name evidence="1" type="ORF">Mkiyose1413_53500</name>
</gene>
<protein>
    <recommendedName>
        <fullName evidence="3">ESX-1 secretion-associated protein</fullName>
    </recommendedName>
</protein>
<reference evidence="1" key="1">
    <citation type="submission" date="2022-08" db="EMBL/GenBank/DDBJ databases">
        <title>Mycobacterium kiyosense sp. nov., scotochromogenic slow-glowing species isolated from respiratory specimens.</title>
        <authorList>
            <person name="Fukano H."/>
            <person name="Kazumi Y."/>
            <person name="Sakagami N."/>
            <person name="Ato M."/>
            <person name="Mitarai S."/>
            <person name="Hoshino Y."/>
        </authorList>
    </citation>
    <scope>NUCLEOTIDE SEQUENCE</scope>
    <source>
        <strain evidence="1">1413</strain>
    </source>
</reference>
<evidence type="ECO:0000313" key="1">
    <source>
        <dbReference type="EMBL" id="GLD33467.1"/>
    </source>
</evidence>
<evidence type="ECO:0008006" key="3">
    <source>
        <dbReference type="Google" id="ProtNLM"/>
    </source>
</evidence>